<dbReference type="PANTHER" id="PTHR30293">
    <property type="entry name" value="TRANSCRIPTIONAL REGULATORY PROTEIN NAC-RELATED"/>
    <property type="match status" value="1"/>
</dbReference>
<dbReference type="PROSITE" id="PS50931">
    <property type="entry name" value="HTH_LYSR"/>
    <property type="match status" value="1"/>
</dbReference>
<dbReference type="Pfam" id="PF03466">
    <property type="entry name" value="LysR_substrate"/>
    <property type="match status" value="1"/>
</dbReference>
<dbReference type="InterPro" id="IPR036390">
    <property type="entry name" value="WH_DNA-bd_sf"/>
</dbReference>
<feature type="domain" description="HTH lysR-type" evidence="6">
    <location>
        <begin position="1"/>
        <end position="58"/>
    </location>
</feature>
<protein>
    <submittedName>
        <fullName evidence="7">LysR family transcriptional regulator</fullName>
    </submittedName>
</protein>
<evidence type="ECO:0000256" key="1">
    <source>
        <dbReference type="ARBA" id="ARBA00009437"/>
    </source>
</evidence>
<keyword evidence="5" id="KW-0804">Transcription</keyword>
<evidence type="ECO:0000259" key="6">
    <source>
        <dbReference type="PROSITE" id="PS50931"/>
    </source>
</evidence>
<dbReference type="PRINTS" id="PR00039">
    <property type="entry name" value="HTHLYSR"/>
</dbReference>
<dbReference type="Gene3D" id="3.40.190.290">
    <property type="match status" value="1"/>
</dbReference>
<dbReference type="RefSeq" id="WP_129150185.1">
    <property type="nucleotide sequence ID" value="NZ_JBHSDO010000013.1"/>
</dbReference>
<evidence type="ECO:0000313" key="8">
    <source>
        <dbReference type="Proteomes" id="UP000290849"/>
    </source>
</evidence>
<evidence type="ECO:0000256" key="5">
    <source>
        <dbReference type="ARBA" id="ARBA00023163"/>
    </source>
</evidence>
<comment type="similarity">
    <text evidence="1">Belongs to the LysR transcriptional regulatory family.</text>
</comment>
<dbReference type="Proteomes" id="UP000290849">
    <property type="component" value="Unassembled WGS sequence"/>
</dbReference>
<dbReference type="PANTHER" id="PTHR30293:SF0">
    <property type="entry name" value="NITROGEN ASSIMILATION REGULATORY PROTEIN NAC"/>
    <property type="match status" value="1"/>
</dbReference>
<dbReference type="GO" id="GO:0003677">
    <property type="term" value="F:DNA binding"/>
    <property type="evidence" value="ECO:0007669"/>
    <property type="project" value="UniProtKB-KW"/>
</dbReference>
<dbReference type="Pfam" id="PF00126">
    <property type="entry name" value="HTH_1"/>
    <property type="match status" value="1"/>
</dbReference>
<organism evidence="7 8">
    <name type="scientific">Achromobacter aloeverae</name>
    <dbReference type="NCBI Taxonomy" id="1750518"/>
    <lineage>
        <taxon>Bacteria</taxon>
        <taxon>Pseudomonadati</taxon>
        <taxon>Pseudomonadota</taxon>
        <taxon>Betaproteobacteria</taxon>
        <taxon>Burkholderiales</taxon>
        <taxon>Alcaligenaceae</taxon>
        <taxon>Achromobacter</taxon>
    </lineage>
</organism>
<evidence type="ECO:0000313" key="7">
    <source>
        <dbReference type="EMBL" id="RXN91552.1"/>
    </source>
</evidence>
<dbReference type="Gene3D" id="1.10.10.10">
    <property type="entry name" value="Winged helix-like DNA-binding domain superfamily/Winged helix DNA-binding domain"/>
    <property type="match status" value="1"/>
</dbReference>
<dbReference type="GO" id="GO:0003700">
    <property type="term" value="F:DNA-binding transcription factor activity"/>
    <property type="evidence" value="ECO:0007669"/>
    <property type="project" value="InterPro"/>
</dbReference>
<evidence type="ECO:0000256" key="2">
    <source>
        <dbReference type="ARBA" id="ARBA00023015"/>
    </source>
</evidence>
<sequence>MDLRQLKYFVRIVELESITAAAETLHIAQPSLSQHVANLEKELETPLLVRGPGGVRATEAGKLLYRHAKVMLRQAEEAKSAIKHGRDTPSGHVKVGLPTSTSRILALPLIEAVASRYPEVVLEVVEGSSSDLATAVSMHRLDLSVAMDARPQPARMTVTPLLTEELFLVGPPLGLDAVTLRQMSTMPLVLPSFPNSIRVLAARAFAEEDLSLRLVVETSAVSVLLTLVREGKGWTVLPSSALVGPEARSENIVATRIASPEFRRRVSVCMSVSTEKSVACTHVHQALIDVAAGLVADGRWTGVQWQGERPLPGRQPNRPLTRP</sequence>
<dbReference type="GO" id="GO:2000142">
    <property type="term" value="P:regulation of DNA-templated transcription initiation"/>
    <property type="evidence" value="ECO:0007669"/>
    <property type="project" value="TreeGrafter"/>
</dbReference>
<accession>A0A4Q1HNJ4</accession>
<dbReference type="InterPro" id="IPR005119">
    <property type="entry name" value="LysR_subst-bd"/>
</dbReference>
<evidence type="ECO:0000256" key="4">
    <source>
        <dbReference type="ARBA" id="ARBA00023159"/>
    </source>
</evidence>
<dbReference type="InterPro" id="IPR000847">
    <property type="entry name" value="LysR_HTH_N"/>
</dbReference>
<keyword evidence="2" id="KW-0805">Transcription regulation</keyword>
<reference evidence="7 8" key="1">
    <citation type="journal article" date="2017" name="Int. J. Syst. Evol. Microbiol.">
        <title>Achromobacter aloeverae sp. nov., isolated from the root of Aloe vera (L.) Burm.f.</title>
        <authorList>
            <person name="Kuncharoen N."/>
            <person name="Muramatsu Y."/>
            <person name="Shibata C."/>
            <person name="Kamakura Y."/>
            <person name="Nakagawa Y."/>
            <person name="Tanasupawat S."/>
        </authorList>
    </citation>
    <scope>NUCLEOTIDE SEQUENCE [LARGE SCALE GENOMIC DNA]</scope>
    <source>
        <strain evidence="7 8">AVA-1</strain>
    </source>
</reference>
<dbReference type="AlphaFoldDB" id="A0A4Q1HNJ4"/>
<dbReference type="EMBL" id="PYAL01000002">
    <property type="protein sequence ID" value="RXN91552.1"/>
    <property type="molecule type" value="Genomic_DNA"/>
</dbReference>
<dbReference type="InterPro" id="IPR036388">
    <property type="entry name" value="WH-like_DNA-bd_sf"/>
</dbReference>
<name>A0A4Q1HNJ4_9BURK</name>
<keyword evidence="8" id="KW-1185">Reference proteome</keyword>
<keyword evidence="3" id="KW-0238">DNA-binding</keyword>
<dbReference type="FunFam" id="1.10.10.10:FF:000001">
    <property type="entry name" value="LysR family transcriptional regulator"/>
    <property type="match status" value="1"/>
</dbReference>
<proteinExistence type="inferred from homology"/>
<comment type="caution">
    <text evidence="7">The sequence shown here is derived from an EMBL/GenBank/DDBJ whole genome shotgun (WGS) entry which is preliminary data.</text>
</comment>
<dbReference type="SUPFAM" id="SSF46785">
    <property type="entry name" value="Winged helix' DNA-binding domain"/>
    <property type="match status" value="1"/>
</dbReference>
<gene>
    <name evidence="7" type="ORF">C7R54_10510</name>
</gene>
<evidence type="ECO:0000256" key="3">
    <source>
        <dbReference type="ARBA" id="ARBA00023125"/>
    </source>
</evidence>
<dbReference type="SUPFAM" id="SSF53850">
    <property type="entry name" value="Periplasmic binding protein-like II"/>
    <property type="match status" value="1"/>
</dbReference>
<dbReference type="OrthoDB" id="8587114at2"/>
<keyword evidence="4" id="KW-0010">Activator</keyword>